<dbReference type="EMBL" id="JAUHHV010000005">
    <property type="protein sequence ID" value="KAK1423940.1"/>
    <property type="molecule type" value="Genomic_DNA"/>
</dbReference>
<comment type="similarity">
    <text evidence="1">Belongs to the disease resistance NB-LRR family.</text>
</comment>
<name>A0AAD8KQM4_TARER</name>
<evidence type="ECO:0000313" key="10">
    <source>
        <dbReference type="Proteomes" id="UP001229421"/>
    </source>
</evidence>
<dbReference type="SUPFAM" id="SSF52058">
    <property type="entry name" value="L domain-like"/>
    <property type="match status" value="2"/>
</dbReference>
<dbReference type="InterPro" id="IPR057135">
    <property type="entry name" value="At4g27190-like_LRR"/>
</dbReference>
<dbReference type="InterPro" id="IPR027417">
    <property type="entry name" value="P-loop_NTPase"/>
</dbReference>
<dbReference type="GO" id="GO:0005524">
    <property type="term" value="F:ATP binding"/>
    <property type="evidence" value="ECO:0007669"/>
    <property type="project" value="UniProtKB-KW"/>
</dbReference>
<organism evidence="9 10">
    <name type="scientific">Tagetes erecta</name>
    <name type="common">African marigold</name>
    <dbReference type="NCBI Taxonomy" id="13708"/>
    <lineage>
        <taxon>Eukaryota</taxon>
        <taxon>Viridiplantae</taxon>
        <taxon>Streptophyta</taxon>
        <taxon>Embryophyta</taxon>
        <taxon>Tracheophyta</taxon>
        <taxon>Spermatophyta</taxon>
        <taxon>Magnoliopsida</taxon>
        <taxon>eudicotyledons</taxon>
        <taxon>Gunneridae</taxon>
        <taxon>Pentapetalae</taxon>
        <taxon>asterids</taxon>
        <taxon>campanulids</taxon>
        <taxon>Asterales</taxon>
        <taxon>Asteraceae</taxon>
        <taxon>Asteroideae</taxon>
        <taxon>Heliantheae alliance</taxon>
        <taxon>Tageteae</taxon>
        <taxon>Tagetes</taxon>
    </lineage>
</organism>
<keyword evidence="5" id="KW-0067">ATP-binding</keyword>
<dbReference type="Gene3D" id="1.10.8.430">
    <property type="entry name" value="Helical domain of apoptotic protease-activating factors"/>
    <property type="match status" value="1"/>
</dbReference>
<dbReference type="Pfam" id="PF00931">
    <property type="entry name" value="NB-ARC"/>
    <property type="match status" value="1"/>
</dbReference>
<keyword evidence="5" id="KW-0547">Nucleotide-binding</keyword>
<sequence length="1064" mass="120975">MDAIVSSIVTPVVQSLMIPLKKHFGFLISSTKNVMDMEEKMVQLNLTEKDIQDKWDEAIERNHEMSHHVSPWLEKVKEMNEKAQTIPKGGVGCFNVAKRYKVGKKSFNILEEIEALETWKSKIVFTNAQRPLAKVVSTSTRPSTSTPGGSTQNNFKSRDSVYNAALAALRSNNESEKMIAICGMGGVGKTTMMEQLKKDVEASKHFDRVVKVVLGENTNPIVLQQDIAIYLDGKDLIEKDKDARADRLCKKFEDMSKQGKKTLIIMDDLWKAFDLKDVGLSPLLNGFKLLFTSRDERICAFMGVKVDSVFKVGLLNDIEAKSLFFSNVELSDGDDPTLQKIGENIVKKCHGLPIAILTIAKSLAGNIMEAWEKALRRLEQDDLKDIESITYKIFEMSYENLKEDGDKAIFLLSGLFPDDFDIRTEDLFRYGLGLGFFKDTKTLVTARSEMKICVNNLICANLLTTSDHKGCVKMHDLVRAFILDKISEVKQASICNHDNKSMHHLTKYVNKSYERILLKCTGMEAFPVDFNYPNLSLLLLMNGNNLLKFPDDIYKRIEKLQVVSYENMHIPSLLLTFEHSTKLRTLCLRSCQFINDDISLLGSLSNLETLSFVECKIRRLPSEIGKLEKLKLLDLTGCVYLRIDDGVFHNLSSLEELYMSAYKDSPIRFTEANFDELQILSDRLFALELEFFESKDKLKNMSIKKLKRFRISIGCALKDDKTNLFRNTIQFVGDCNELLECKINELFNKTEELHLQVNEMNHLEDVITHHSFSNLTALYVSECAHLTWLFTVDVARGLKKLERLSIFKCPVMRTLIAENNDVGAITFNKLKSMFLTGLPEMVSFGDTIIELPEMVELYLCSLPKFTSIFPQCHDTYDMQSVVNKKVVTPKLEKLTVAWMANLKDIWSYGHIDTNNATSKLREISVYECNKLVNLFPCNPLPLLNELQDLKVSLCNSIEVLFNMDFGSFCGTGESNSSKLRSIKLYSLGKLEELWRMKGVNNSNIPITCFKGVESIEITQCKMFMNIFTPTTTNFDLGALTKYTTDYTASFLALIEILVIHENSD</sequence>
<keyword evidence="2" id="KW-0433">Leucine-rich repeat</keyword>
<protein>
    <recommendedName>
        <fullName evidence="11">AAA+ ATPase domain-containing protein</fullName>
    </recommendedName>
</protein>
<keyword evidence="4" id="KW-0611">Plant defense</keyword>
<feature type="region of interest" description="Disordered" evidence="6">
    <location>
        <begin position="136"/>
        <end position="155"/>
    </location>
</feature>
<dbReference type="GO" id="GO:0006952">
    <property type="term" value="P:defense response"/>
    <property type="evidence" value="ECO:0007669"/>
    <property type="project" value="UniProtKB-KW"/>
</dbReference>
<dbReference type="Gene3D" id="3.40.50.300">
    <property type="entry name" value="P-loop containing nucleotide triphosphate hydrolases"/>
    <property type="match status" value="1"/>
</dbReference>
<evidence type="ECO:0000256" key="6">
    <source>
        <dbReference type="SAM" id="MobiDB-lite"/>
    </source>
</evidence>
<dbReference type="Pfam" id="PF23247">
    <property type="entry name" value="LRR_RPS2"/>
    <property type="match status" value="2"/>
</dbReference>
<evidence type="ECO:0000256" key="3">
    <source>
        <dbReference type="ARBA" id="ARBA00022737"/>
    </source>
</evidence>
<dbReference type="PANTHER" id="PTHR33463:SF96">
    <property type="entry name" value="LEUCINE-RICH REPEAT DOMAIN, L DOMAIN-LIKE PROTEIN-RELATED"/>
    <property type="match status" value="1"/>
</dbReference>
<dbReference type="InterPro" id="IPR042197">
    <property type="entry name" value="Apaf_helical"/>
</dbReference>
<dbReference type="InterPro" id="IPR050905">
    <property type="entry name" value="Plant_NBS-LRR"/>
</dbReference>
<proteinExistence type="inferred from homology"/>
<feature type="domain" description="Disease resistance protein At4g27190-like leucine-rich repeats" evidence="8">
    <location>
        <begin position="891"/>
        <end position="1041"/>
    </location>
</feature>
<dbReference type="Gene3D" id="3.80.10.10">
    <property type="entry name" value="Ribonuclease Inhibitor"/>
    <property type="match status" value="2"/>
</dbReference>
<evidence type="ECO:0000259" key="7">
    <source>
        <dbReference type="Pfam" id="PF00931"/>
    </source>
</evidence>
<feature type="compositionally biased region" description="Low complexity" evidence="6">
    <location>
        <begin position="137"/>
        <end position="151"/>
    </location>
</feature>
<keyword evidence="10" id="KW-1185">Reference proteome</keyword>
<evidence type="ECO:0000259" key="8">
    <source>
        <dbReference type="Pfam" id="PF23247"/>
    </source>
</evidence>
<dbReference type="AlphaFoldDB" id="A0AAD8KQM4"/>
<dbReference type="Gene3D" id="1.10.10.10">
    <property type="entry name" value="Winged helix-like DNA-binding domain superfamily/Winged helix DNA-binding domain"/>
    <property type="match status" value="1"/>
</dbReference>
<accession>A0AAD8KQM4</accession>
<dbReference type="PRINTS" id="PR00364">
    <property type="entry name" value="DISEASERSIST"/>
</dbReference>
<gene>
    <name evidence="9" type="ORF">QVD17_19251</name>
</gene>
<evidence type="ECO:0000256" key="4">
    <source>
        <dbReference type="ARBA" id="ARBA00022821"/>
    </source>
</evidence>
<evidence type="ECO:0008006" key="11">
    <source>
        <dbReference type="Google" id="ProtNLM"/>
    </source>
</evidence>
<dbReference type="InterPro" id="IPR002182">
    <property type="entry name" value="NB-ARC"/>
</dbReference>
<dbReference type="GO" id="GO:0043531">
    <property type="term" value="F:ADP binding"/>
    <property type="evidence" value="ECO:0007669"/>
    <property type="project" value="InterPro"/>
</dbReference>
<reference evidence="9" key="1">
    <citation type="journal article" date="2023" name="bioRxiv">
        <title>Improved chromosome-level genome assembly for marigold (Tagetes erecta).</title>
        <authorList>
            <person name="Jiang F."/>
            <person name="Yuan L."/>
            <person name="Wang S."/>
            <person name="Wang H."/>
            <person name="Xu D."/>
            <person name="Wang A."/>
            <person name="Fan W."/>
        </authorList>
    </citation>
    <scope>NUCLEOTIDE SEQUENCE</scope>
    <source>
        <strain evidence="9">WSJ</strain>
        <tissue evidence="9">Leaf</tissue>
    </source>
</reference>
<dbReference type="InterPro" id="IPR032675">
    <property type="entry name" value="LRR_dom_sf"/>
</dbReference>
<dbReference type="InterPro" id="IPR036388">
    <property type="entry name" value="WH-like_DNA-bd_sf"/>
</dbReference>
<keyword evidence="3" id="KW-0677">Repeat</keyword>
<feature type="domain" description="Disease resistance protein At4g27190-like leucine-rich repeats" evidence="8">
    <location>
        <begin position="754"/>
        <end position="809"/>
    </location>
</feature>
<evidence type="ECO:0000313" key="9">
    <source>
        <dbReference type="EMBL" id="KAK1423940.1"/>
    </source>
</evidence>
<evidence type="ECO:0000256" key="2">
    <source>
        <dbReference type="ARBA" id="ARBA00022614"/>
    </source>
</evidence>
<dbReference type="PANTHER" id="PTHR33463">
    <property type="entry name" value="NB-ARC DOMAIN-CONTAINING PROTEIN-RELATED"/>
    <property type="match status" value="1"/>
</dbReference>
<evidence type="ECO:0000256" key="5">
    <source>
        <dbReference type="ARBA" id="ARBA00022840"/>
    </source>
</evidence>
<dbReference type="Proteomes" id="UP001229421">
    <property type="component" value="Unassembled WGS sequence"/>
</dbReference>
<dbReference type="SUPFAM" id="SSF52540">
    <property type="entry name" value="P-loop containing nucleoside triphosphate hydrolases"/>
    <property type="match status" value="1"/>
</dbReference>
<feature type="domain" description="NB-ARC" evidence="7">
    <location>
        <begin position="164"/>
        <end position="328"/>
    </location>
</feature>
<comment type="caution">
    <text evidence="9">The sequence shown here is derived from an EMBL/GenBank/DDBJ whole genome shotgun (WGS) entry which is preliminary data.</text>
</comment>
<evidence type="ECO:0000256" key="1">
    <source>
        <dbReference type="ARBA" id="ARBA00008894"/>
    </source>
</evidence>